<keyword evidence="6 8" id="KW-0472">Membrane</keyword>
<feature type="transmembrane region" description="Helical" evidence="8">
    <location>
        <begin position="71"/>
        <end position="91"/>
    </location>
</feature>
<dbReference type="PANTHER" id="PTHR36570:SF2">
    <property type="entry name" value="DISULFIDE BOND FORMATION PROTEIN B"/>
    <property type="match status" value="1"/>
</dbReference>
<dbReference type="HOGENOM" id="CLU_098660_2_0_6"/>
<evidence type="ECO:0000313" key="10">
    <source>
        <dbReference type="Proteomes" id="UP000005953"/>
    </source>
</evidence>
<accession>A4BA95</accession>
<dbReference type="GO" id="GO:0005886">
    <property type="term" value="C:plasma membrane"/>
    <property type="evidence" value="ECO:0007669"/>
    <property type="project" value="UniProtKB-SubCell"/>
</dbReference>
<evidence type="ECO:0000256" key="8">
    <source>
        <dbReference type="SAM" id="Phobius"/>
    </source>
</evidence>
<dbReference type="InterPro" id="IPR003752">
    <property type="entry name" value="DiS_bond_form_DsbB/BdbC"/>
</dbReference>
<dbReference type="PANTHER" id="PTHR36570">
    <property type="entry name" value="DISULFIDE BOND FORMATION PROTEIN B"/>
    <property type="match status" value="1"/>
</dbReference>
<reference evidence="9 10" key="1">
    <citation type="submission" date="2006-02" db="EMBL/GenBank/DDBJ databases">
        <authorList>
            <person name="Pinhassi J."/>
            <person name="Pedros-Alio C."/>
            <person name="Ferriera S."/>
            <person name="Johnson J."/>
            <person name="Kravitz S."/>
            <person name="Halpern A."/>
            <person name="Remington K."/>
            <person name="Beeson K."/>
            <person name="Tran B."/>
            <person name="Rogers Y.-H."/>
            <person name="Friedman R."/>
            <person name="Venter J.C."/>
        </authorList>
    </citation>
    <scope>NUCLEOTIDE SEQUENCE [LARGE SCALE GENOMIC DNA]</scope>
    <source>
        <strain evidence="9 10">MED297</strain>
    </source>
</reference>
<dbReference type="EMBL" id="AAOE01000002">
    <property type="protein sequence ID" value="EAR10851.1"/>
    <property type="molecule type" value="Genomic_DNA"/>
</dbReference>
<evidence type="ECO:0000256" key="2">
    <source>
        <dbReference type="ARBA" id="ARBA00022475"/>
    </source>
</evidence>
<gene>
    <name evidence="9" type="ORF">MED297_10086</name>
</gene>
<sequence>MMAQLDRFFHSLWYWLAIVCTGLALEGVALFYQYVLGEPPCVLCIQARFWVLVGMVLALVGLFLRKNRLAAVILQVGIVGALIMLINRSWISVLVERGQYDGQCGMDAGFPDWFALDVWVPQIFEVWTMCGYTPRFVFGLTMGEGLVYGSVILLLVALIGLFFQVRPWFNRRG</sequence>
<feature type="transmembrane region" description="Helical" evidence="8">
    <location>
        <begin position="47"/>
        <end position="64"/>
    </location>
</feature>
<dbReference type="SUPFAM" id="SSF158442">
    <property type="entry name" value="DsbB-like"/>
    <property type="match status" value="1"/>
</dbReference>
<dbReference type="Gene3D" id="1.20.1550.10">
    <property type="entry name" value="DsbB-like"/>
    <property type="match status" value="1"/>
</dbReference>
<dbReference type="AlphaFoldDB" id="A4BA95"/>
<evidence type="ECO:0000256" key="4">
    <source>
        <dbReference type="ARBA" id="ARBA00022982"/>
    </source>
</evidence>
<evidence type="ECO:0000256" key="7">
    <source>
        <dbReference type="ARBA" id="ARBA00023284"/>
    </source>
</evidence>
<evidence type="ECO:0000256" key="3">
    <source>
        <dbReference type="ARBA" id="ARBA00022692"/>
    </source>
</evidence>
<evidence type="ECO:0000313" key="9">
    <source>
        <dbReference type="EMBL" id="EAR10851.1"/>
    </source>
</evidence>
<keyword evidence="10" id="KW-1185">Reference proteome</keyword>
<keyword evidence="3 8" id="KW-0812">Transmembrane</keyword>
<keyword evidence="4" id="KW-0813">Transport</keyword>
<name>A4BA95_9GAMM</name>
<evidence type="ECO:0000256" key="1">
    <source>
        <dbReference type="ARBA" id="ARBA00004651"/>
    </source>
</evidence>
<dbReference type="OrthoDB" id="3711263at2"/>
<keyword evidence="4" id="KW-0249">Electron transport</keyword>
<evidence type="ECO:0000256" key="6">
    <source>
        <dbReference type="ARBA" id="ARBA00023136"/>
    </source>
</evidence>
<dbReference type="InterPro" id="IPR050183">
    <property type="entry name" value="DsbB"/>
</dbReference>
<dbReference type="RefSeq" id="WP_008041392.1">
    <property type="nucleotide sequence ID" value="NZ_CH724149.1"/>
</dbReference>
<keyword evidence="7" id="KW-0676">Redox-active center</keyword>
<dbReference type="GO" id="GO:0015035">
    <property type="term" value="F:protein-disulfide reductase activity"/>
    <property type="evidence" value="ECO:0007669"/>
    <property type="project" value="InterPro"/>
</dbReference>
<keyword evidence="5 8" id="KW-1133">Transmembrane helix</keyword>
<evidence type="ECO:0000256" key="5">
    <source>
        <dbReference type="ARBA" id="ARBA00022989"/>
    </source>
</evidence>
<dbReference type="InterPro" id="IPR023380">
    <property type="entry name" value="DsbB-like_sf"/>
</dbReference>
<feature type="transmembrane region" description="Helical" evidence="8">
    <location>
        <begin position="145"/>
        <end position="163"/>
    </location>
</feature>
<feature type="transmembrane region" description="Helical" evidence="8">
    <location>
        <begin position="12"/>
        <end position="35"/>
    </location>
</feature>
<dbReference type="Pfam" id="PF02600">
    <property type="entry name" value="DsbB"/>
    <property type="match status" value="1"/>
</dbReference>
<dbReference type="STRING" id="314283.MED297_10086"/>
<organism evidence="9 10">
    <name type="scientific">Reinekea blandensis MED297</name>
    <dbReference type="NCBI Taxonomy" id="314283"/>
    <lineage>
        <taxon>Bacteria</taxon>
        <taxon>Pseudomonadati</taxon>
        <taxon>Pseudomonadota</taxon>
        <taxon>Gammaproteobacteria</taxon>
        <taxon>Oceanospirillales</taxon>
        <taxon>Saccharospirillaceae</taxon>
        <taxon>Reinekea</taxon>
    </lineage>
</organism>
<keyword evidence="2" id="KW-1003">Cell membrane</keyword>
<comment type="subcellular location">
    <subcellularLocation>
        <location evidence="1">Cell membrane</location>
        <topology evidence="1">Multi-pass membrane protein</topology>
    </subcellularLocation>
</comment>
<proteinExistence type="predicted"/>
<comment type="caution">
    <text evidence="9">The sequence shown here is derived from an EMBL/GenBank/DDBJ whole genome shotgun (WGS) entry which is preliminary data.</text>
</comment>
<dbReference type="GO" id="GO:0006457">
    <property type="term" value="P:protein folding"/>
    <property type="evidence" value="ECO:0007669"/>
    <property type="project" value="InterPro"/>
</dbReference>
<protein>
    <submittedName>
        <fullName evidence="9">Disulfide bond formation protein</fullName>
    </submittedName>
</protein>
<dbReference type="Proteomes" id="UP000005953">
    <property type="component" value="Unassembled WGS sequence"/>
</dbReference>